<protein>
    <recommendedName>
        <fullName evidence="3">Type 4 fimbrial biogenesis protein PilX N-terminal domain-containing protein</fullName>
    </recommendedName>
</protein>
<dbReference type="STRING" id="1797263.A2397_05915"/>
<evidence type="ECO:0000313" key="2">
    <source>
        <dbReference type="Proteomes" id="UP000176424"/>
    </source>
</evidence>
<comment type="caution">
    <text evidence="1">The sequence shown here is derived from an EMBL/GenBank/DDBJ whole genome shotgun (WGS) entry which is preliminary data.</text>
</comment>
<gene>
    <name evidence="1" type="ORF">A2397_05915</name>
</gene>
<organism evidence="1 2">
    <name type="scientific">Candidatus Amesbacteria bacterium RIFOXYB1_FULL_44_23</name>
    <dbReference type="NCBI Taxonomy" id="1797263"/>
    <lineage>
        <taxon>Bacteria</taxon>
        <taxon>Candidatus Amesiibacteriota</taxon>
    </lineage>
</organism>
<dbReference type="EMBL" id="MEXR01000046">
    <property type="protein sequence ID" value="OGD08872.1"/>
    <property type="molecule type" value="Genomic_DNA"/>
</dbReference>
<sequence length="288" mass="30105">MRKGQVLVVVMLILAVVMTVALSISSRSVTDISMTTTQDESVRALEAAEVGLERFLGGVSFPNVVTGVGGGGTVSEINADYFVPNAANLGGSDSYQPSNLIDGDVATVELPADSSSYAGIRICWGSQTSPLNPEPAIEVAIYYQDNSVVPPVVYARGKAYDPSGTRANFVSPGGGPNSCGTSPSYNYDSNVQILFVDDIGRNIKIPAGATTLFMRVRLIANGVVNPPSQPLAVQIVGAAVFPFQGGVVESVGRSGESVQRVKATVRQYDLPPVFDNALFSGGAIIKQN</sequence>
<evidence type="ECO:0008006" key="3">
    <source>
        <dbReference type="Google" id="ProtNLM"/>
    </source>
</evidence>
<evidence type="ECO:0000313" key="1">
    <source>
        <dbReference type="EMBL" id="OGD08872.1"/>
    </source>
</evidence>
<accession>A0A1F4ZR64</accession>
<dbReference type="AlphaFoldDB" id="A0A1F4ZR64"/>
<dbReference type="Proteomes" id="UP000176424">
    <property type="component" value="Unassembled WGS sequence"/>
</dbReference>
<proteinExistence type="predicted"/>
<reference evidence="1 2" key="1">
    <citation type="journal article" date="2016" name="Nat. Commun.">
        <title>Thousands of microbial genomes shed light on interconnected biogeochemical processes in an aquifer system.</title>
        <authorList>
            <person name="Anantharaman K."/>
            <person name="Brown C.T."/>
            <person name="Hug L.A."/>
            <person name="Sharon I."/>
            <person name="Castelle C.J."/>
            <person name="Probst A.J."/>
            <person name="Thomas B.C."/>
            <person name="Singh A."/>
            <person name="Wilkins M.J."/>
            <person name="Karaoz U."/>
            <person name="Brodie E.L."/>
            <person name="Williams K.H."/>
            <person name="Hubbard S.S."/>
            <person name="Banfield J.F."/>
        </authorList>
    </citation>
    <scope>NUCLEOTIDE SEQUENCE [LARGE SCALE GENOMIC DNA]</scope>
</reference>
<name>A0A1F4ZR64_9BACT</name>